<protein>
    <submittedName>
        <fullName evidence="1">Uncharacterized protein</fullName>
    </submittedName>
</protein>
<reference evidence="1" key="1">
    <citation type="journal article" date="2020" name="Stud. Mycol.">
        <title>101 Dothideomycetes genomes: a test case for predicting lifestyles and emergence of pathogens.</title>
        <authorList>
            <person name="Haridas S."/>
            <person name="Albert R."/>
            <person name="Binder M."/>
            <person name="Bloem J."/>
            <person name="Labutti K."/>
            <person name="Salamov A."/>
            <person name="Andreopoulos B."/>
            <person name="Baker S."/>
            <person name="Barry K."/>
            <person name="Bills G."/>
            <person name="Bluhm B."/>
            <person name="Cannon C."/>
            <person name="Castanera R."/>
            <person name="Culley D."/>
            <person name="Daum C."/>
            <person name="Ezra D."/>
            <person name="Gonzalez J."/>
            <person name="Henrissat B."/>
            <person name="Kuo A."/>
            <person name="Liang C."/>
            <person name="Lipzen A."/>
            <person name="Lutzoni F."/>
            <person name="Magnuson J."/>
            <person name="Mondo S."/>
            <person name="Nolan M."/>
            <person name="Ohm R."/>
            <person name="Pangilinan J."/>
            <person name="Park H.-J."/>
            <person name="Ramirez L."/>
            <person name="Alfaro M."/>
            <person name="Sun H."/>
            <person name="Tritt A."/>
            <person name="Yoshinaga Y."/>
            <person name="Zwiers L.-H."/>
            <person name="Turgeon B."/>
            <person name="Goodwin S."/>
            <person name="Spatafora J."/>
            <person name="Crous P."/>
            <person name="Grigoriev I."/>
        </authorList>
    </citation>
    <scope>NUCLEOTIDE SEQUENCE</scope>
    <source>
        <strain evidence="1">ATCC 16933</strain>
    </source>
</reference>
<dbReference type="EMBL" id="MU001684">
    <property type="protein sequence ID" value="KAF2456203.1"/>
    <property type="molecule type" value="Genomic_DNA"/>
</dbReference>
<evidence type="ECO:0000313" key="1">
    <source>
        <dbReference type="EMBL" id="KAF2456203.1"/>
    </source>
</evidence>
<evidence type="ECO:0000313" key="2">
    <source>
        <dbReference type="Proteomes" id="UP000799766"/>
    </source>
</evidence>
<dbReference type="AlphaFoldDB" id="A0A6A6NY67"/>
<keyword evidence="2" id="KW-1185">Reference proteome</keyword>
<accession>A0A6A6NY67</accession>
<name>A0A6A6NY67_9PEZI</name>
<proteinExistence type="predicted"/>
<dbReference type="Proteomes" id="UP000799766">
    <property type="component" value="Unassembled WGS sequence"/>
</dbReference>
<organism evidence="1 2">
    <name type="scientific">Lineolata rhizophorae</name>
    <dbReference type="NCBI Taxonomy" id="578093"/>
    <lineage>
        <taxon>Eukaryota</taxon>
        <taxon>Fungi</taxon>
        <taxon>Dikarya</taxon>
        <taxon>Ascomycota</taxon>
        <taxon>Pezizomycotina</taxon>
        <taxon>Dothideomycetes</taxon>
        <taxon>Dothideomycetes incertae sedis</taxon>
        <taxon>Lineolatales</taxon>
        <taxon>Lineolataceae</taxon>
        <taxon>Lineolata</taxon>
    </lineage>
</organism>
<gene>
    <name evidence="1" type="ORF">BDY21DRAFT_348220</name>
</gene>
<sequence>MICESGFRTIESSSLYFFTLGGLTKAKEKVAATRFDQGPKVSERVCVCARGRRSETQIARAEDSGLILAGEQGRATGVGERSGENEIDEELTRIRRYVGANQTAVPTPVLGGRAVPLGKCRKPPPSAWPANHFPSYGVRFRYLDQPQRMRRDSRTPEVLVAAESLVLLGLTGGRYRFV</sequence>